<dbReference type="PANTHER" id="PTHR48106">
    <property type="entry name" value="QUINONE OXIDOREDUCTASE PIG3-RELATED"/>
    <property type="match status" value="1"/>
</dbReference>
<sequence>MSISGPASDGSTSKVAELDDPKPEAGQVAIDVAYAGINFIDVMARRGDPGYASGWPYVPGLEVAGTVRALGEGVRDLHLGQRVAAFTSGGGLAQVAVAAADVTVGVPGGVPLEIAAAAPLALSTAVLLLTEKARIRPGETVLMHSASGGIGSVVAQVAAALGSGVRIGTVGRPEKVAVARATGWDEVFSRDTDLPDAVSKIAPDGVDVILDPTGTALLDLDLMIAAPGARIILFGNPRGGTPEPLPPLGRLIGGNVGLLGFSMSRLNATVPALVARALSTGLDMIADGTVRPEVTVVESLESVAAVHDLLAAGVGNGKYVVKLTR</sequence>
<evidence type="ECO:0000313" key="6">
    <source>
        <dbReference type="Proteomes" id="UP001589535"/>
    </source>
</evidence>
<dbReference type="EMBL" id="JBHMBK010000074">
    <property type="protein sequence ID" value="MFB9691180.1"/>
    <property type="molecule type" value="Genomic_DNA"/>
</dbReference>
<dbReference type="Pfam" id="PF08240">
    <property type="entry name" value="ADH_N"/>
    <property type="match status" value="1"/>
</dbReference>
<keyword evidence="1" id="KW-0521">NADP</keyword>
<proteinExistence type="predicted"/>
<organism evidence="5 6">
    <name type="scientific">Amycolatopsis plumensis</name>
    <dbReference type="NCBI Taxonomy" id="236508"/>
    <lineage>
        <taxon>Bacteria</taxon>
        <taxon>Bacillati</taxon>
        <taxon>Actinomycetota</taxon>
        <taxon>Actinomycetes</taxon>
        <taxon>Pseudonocardiales</taxon>
        <taxon>Pseudonocardiaceae</taxon>
        <taxon>Amycolatopsis</taxon>
    </lineage>
</organism>
<accession>A0ABV5ULK1</accession>
<dbReference type="InterPro" id="IPR011032">
    <property type="entry name" value="GroES-like_sf"/>
</dbReference>
<feature type="compositionally biased region" description="Polar residues" evidence="3">
    <location>
        <begin position="1"/>
        <end position="14"/>
    </location>
</feature>
<feature type="region of interest" description="Disordered" evidence="3">
    <location>
        <begin position="1"/>
        <end position="22"/>
    </location>
</feature>
<gene>
    <name evidence="5" type="ORF">ACFFTO_44005</name>
</gene>
<dbReference type="SUPFAM" id="SSF51735">
    <property type="entry name" value="NAD(P)-binding Rossmann-fold domains"/>
    <property type="match status" value="1"/>
</dbReference>
<keyword evidence="6" id="KW-1185">Reference proteome</keyword>
<dbReference type="InterPro" id="IPR013149">
    <property type="entry name" value="ADH-like_C"/>
</dbReference>
<dbReference type="Gene3D" id="3.90.180.10">
    <property type="entry name" value="Medium-chain alcohol dehydrogenases, catalytic domain"/>
    <property type="match status" value="1"/>
</dbReference>
<evidence type="ECO:0000256" key="3">
    <source>
        <dbReference type="SAM" id="MobiDB-lite"/>
    </source>
</evidence>
<protein>
    <submittedName>
        <fullName evidence="5">Zinc-binding alcohol dehydrogenase family protein</fullName>
    </submittedName>
</protein>
<dbReference type="Proteomes" id="UP001589535">
    <property type="component" value="Unassembled WGS sequence"/>
</dbReference>
<dbReference type="InterPro" id="IPR020843">
    <property type="entry name" value="ER"/>
</dbReference>
<dbReference type="SMART" id="SM00829">
    <property type="entry name" value="PKS_ER"/>
    <property type="match status" value="1"/>
</dbReference>
<dbReference type="Gene3D" id="3.40.50.720">
    <property type="entry name" value="NAD(P)-binding Rossmann-like Domain"/>
    <property type="match status" value="1"/>
</dbReference>
<evidence type="ECO:0000313" key="5">
    <source>
        <dbReference type="EMBL" id="MFB9691180.1"/>
    </source>
</evidence>
<name>A0ABV5ULK1_9PSEU</name>
<dbReference type="InterPro" id="IPR036291">
    <property type="entry name" value="NAD(P)-bd_dom_sf"/>
</dbReference>
<keyword evidence="2" id="KW-0560">Oxidoreductase</keyword>
<dbReference type="SUPFAM" id="SSF50129">
    <property type="entry name" value="GroES-like"/>
    <property type="match status" value="1"/>
</dbReference>
<reference evidence="5 6" key="1">
    <citation type="submission" date="2024-09" db="EMBL/GenBank/DDBJ databases">
        <authorList>
            <person name="Sun Q."/>
            <person name="Mori K."/>
        </authorList>
    </citation>
    <scope>NUCLEOTIDE SEQUENCE [LARGE SCALE GENOMIC DNA]</scope>
    <source>
        <strain evidence="5 6">JCM 13852</strain>
    </source>
</reference>
<evidence type="ECO:0000256" key="2">
    <source>
        <dbReference type="ARBA" id="ARBA00023002"/>
    </source>
</evidence>
<comment type="caution">
    <text evidence="5">The sequence shown here is derived from an EMBL/GenBank/DDBJ whole genome shotgun (WGS) entry which is preliminary data.</text>
</comment>
<dbReference type="Pfam" id="PF00107">
    <property type="entry name" value="ADH_zinc_N"/>
    <property type="match status" value="1"/>
</dbReference>
<dbReference type="InterPro" id="IPR013154">
    <property type="entry name" value="ADH-like_N"/>
</dbReference>
<dbReference type="RefSeq" id="WP_378207764.1">
    <property type="nucleotide sequence ID" value="NZ_JBHMBK010000074.1"/>
</dbReference>
<evidence type="ECO:0000259" key="4">
    <source>
        <dbReference type="SMART" id="SM00829"/>
    </source>
</evidence>
<dbReference type="PANTHER" id="PTHR48106:SF13">
    <property type="entry name" value="QUINONE OXIDOREDUCTASE-RELATED"/>
    <property type="match status" value="1"/>
</dbReference>
<evidence type="ECO:0000256" key="1">
    <source>
        <dbReference type="ARBA" id="ARBA00022857"/>
    </source>
</evidence>
<feature type="domain" description="Enoyl reductase (ER)" evidence="4">
    <location>
        <begin position="10"/>
        <end position="321"/>
    </location>
</feature>